<proteinExistence type="predicted"/>
<dbReference type="AlphaFoldDB" id="A0A194QDB0"/>
<organism evidence="2 3">
    <name type="scientific">Papilio xuthus</name>
    <name type="common">Asian swallowtail butterfly</name>
    <dbReference type="NCBI Taxonomy" id="66420"/>
    <lineage>
        <taxon>Eukaryota</taxon>
        <taxon>Metazoa</taxon>
        <taxon>Ecdysozoa</taxon>
        <taxon>Arthropoda</taxon>
        <taxon>Hexapoda</taxon>
        <taxon>Insecta</taxon>
        <taxon>Pterygota</taxon>
        <taxon>Neoptera</taxon>
        <taxon>Endopterygota</taxon>
        <taxon>Lepidoptera</taxon>
        <taxon>Glossata</taxon>
        <taxon>Ditrysia</taxon>
        <taxon>Papilionoidea</taxon>
        <taxon>Papilionidae</taxon>
        <taxon>Papilioninae</taxon>
        <taxon>Papilio</taxon>
    </lineage>
</organism>
<feature type="region of interest" description="Disordered" evidence="1">
    <location>
        <begin position="1"/>
        <end position="139"/>
    </location>
</feature>
<protein>
    <recommendedName>
        <fullName evidence="4">Microtubule-associated protein Jupiter</fullName>
    </recommendedName>
</protein>
<reference evidence="2 3" key="1">
    <citation type="journal article" date="2015" name="Nat. Commun.">
        <title>Outbred genome sequencing and CRISPR/Cas9 gene editing in butterflies.</title>
        <authorList>
            <person name="Li X."/>
            <person name="Fan D."/>
            <person name="Zhang W."/>
            <person name="Liu G."/>
            <person name="Zhang L."/>
            <person name="Zhao L."/>
            <person name="Fang X."/>
            <person name="Chen L."/>
            <person name="Dong Y."/>
            <person name="Chen Y."/>
            <person name="Ding Y."/>
            <person name="Zhao R."/>
            <person name="Feng M."/>
            <person name="Zhu Y."/>
            <person name="Feng Y."/>
            <person name="Jiang X."/>
            <person name="Zhu D."/>
            <person name="Xiang H."/>
            <person name="Feng X."/>
            <person name="Li S."/>
            <person name="Wang J."/>
            <person name="Zhang G."/>
            <person name="Kronforst M.R."/>
            <person name="Wang W."/>
        </authorList>
    </citation>
    <scope>NUCLEOTIDE SEQUENCE [LARGE SCALE GENOMIC DNA]</scope>
    <source>
        <strain evidence="2">Ya'a_city_454_Px</strain>
        <tissue evidence="2">Whole body</tissue>
    </source>
</reference>
<dbReference type="EMBL" id="KQ459167">
    <property type="protein sequence ID" value="KPJ03447.1"/>
    <property type="molecule type" value="Genomic_DNA"/>
</dbReference>
<evidence type="ECO:0000313" key="3">
    <source>
        <dbReference type="Proteomes" id="UP000053268"/>
    </source>
</evidence>
<dbReference type="STRING" id="66420.A0A194QDB0"/>
<feature type="compositionally biased region" description="Low complexity" evidence="1">
    <location>
        <begin position="85"/>
        <end position="108"/>
    </location>
</feature>
<gene>
    <name evidence="2" type="ORF">RR46_03513</name>
</gene>
<keyword evidence="3" id="KW-1185">Reference proteome</keyword>
<feature type="compositionally biased region" description="Low complexity" evidence="1">
    <location>
        <begin position="59"/>
        <end position="74"/>
    </location>
</feature>
<evidence type="ECO:0008006" key="4">
    <source>
        <dbReference type="Google" id="ProtNLM"/>
    </source>
</evidence>
<name>A0A194QDB0_PAPXU</name>
<dbReference type="Proteomes" id="UP000053268">
    <property type="component" value="Unassembled WGS sequence"/>
</dbReference>
<accession>A0A194QDB0</accession>
<sequence>MKMTSTPFSVGLSDDTRVSSRVLAAPPGGGHTDIFGSEPEPLRVGRRPGPNATVPAPPKVEAAAEPAAAASAPSQNGNCAPPETPAVTPTETPAPVAPAAPTAPVAEPAKADAPRPAAANPEPPRRVRVPPGGFSSGLW</sequence>
<evidence type="ECO:0000313" key="2">
    <source>
        <dbReference type="EMBL" id="KPJ03447.1"/>
    </source>
</evidence>
<evidence type="ECO:0000256" key="1">
    <source>
        <dbReference type="SAM" id="MobiDB-lite"/>
    </source>
</evidence>